<evidence type="ECO:0000313" key="1">
    <source>
        <dbReference type="EMBL" id="OBZ66278.1"/>
    </source>
</evidence>
<dbReference type="GO" id="GO:0005739">
    <property type="term" value="C:mitochondrion"/>
    <property type="evidence" value="ECO:0007669"/>
    <property type="project" value="InterPro"/>
</dbReference>
<protein>
    <submittedName>
        <fullName evidence="1">Uncharacterized protein</fullName>
    </submittedName>
</protein>
<dbReference type="OrthoDB" id="10249045at2759"/>
<name>A0A1C7LNZ2_GRIFR</name>
<organism evidence="1 2">
    <name type="scientific">Grifola frondosa</name>
    <name type="common">Maitake</name>
    <name type="synonym">Polyporus frondosus</name>
    <dbReference type="NCBI Taxonomy" id="5627"/>
    <lineage>
        <taxon>Eukaryota</taxon>
        <taxon>Fungi</taxon>
        <taxon>Dikarya</taxon>
        <taxon>Basidiomycota</taxon>
        <taxon>Agaricomycotina</taxon>
        <taxon>Agaricomycetes</taxon>
        <taxon>Polyporales</taxon>
        <taxon>Grifolaceae</taxon>
        <taxon>Grifola</taxon>
    </lineage>
</organism>
<evidence type="ECO:0000313" key="2">
    <source>
        <dbReference type="Proteomes" id="UP000092993"/>
    </source>
</evidence>
<keyword evidence="2" id="KW-1185">Reference proteome</keyword>
<gene>
    <name evidence="1" type="ORF">A0H81_13833</name>
</gene>
<dbReference type="Pfam" id="PF08634">
    <property type="entry name" value="Pet127"/>
    <property type="match status" value="1"/>
</dbReference>
<sequence>MQHQARLLPRLLPQVRAQRISLRNRVSLPPRAALVPVKDPCPTIPDLLRVLPVCYHAAEPAVSHRGRAPGASIARFSAGPVSDILRALEFDVWEEVRQEVLRWKSTSLIQRKSSACCWKALRGRHRSHLRQKGNYAAAQNTLHAIHAMNSIAHILFAIVWSICDPIPARLCGTSPSGAGIFDLKRQQSDTTYITTLHTWSQRNHTDYKIRHLIDEKQSFEKKYCDLIRSAFLKYIYANL</sequence>
<reference evidence="1 2" key="1">
    <citation type="submission" date="2016-03" db="EMBL/GenBank/DDBJ databases">
        <title>Whole genome sequencing of Grifola frondosa 9006-11.</title>
        <authorList>
            <person name="Min B."/>
            <person name="Park H."/>
            <person name="Kim J.-G."/>
            <person name="Cho H."/>
            <person name="Oh Y.-L."/>
            <person name="Kong W.-S."/>
            <person name="Choi I.-G."/>
        </authorList>
    </citation>
    <scope>NUCLEOTIDE SEQUENCE [LARGE SCALE GENOMIC DNA]</scope>
    <source>
        <strain evidence="1 2">9006-11</strain>
    </source>
</reference>
<dbReference type="GO" id="GO:0000959">
    <property type="term" value="P:mitochondrial RNA metabolic process"/>
    <property type="evidence" value="ECO:0007669"/>
    <property type="project" value="InterPro"/>
</dbReference>
<comment type="caution">
    <text evidence="1">The sequence shown here is derived from an EMBL/GenBank/DDBJ whole genome shotgun (WGS) entry which is preliminary data.</text>
</comment>
<dbReference type="InterPro" id="IPR013943">
    <property type="entry name" value="Pet127"/>
</dbReference>
<dbReference type="Proteomes" id="UP000092993">
    <property type="component" value="Unassembled WGS sequence"/>
</dbReference>
<accession>A0A1C7LNZ2</accession>
<dbReference type="AlphaFoldDB" id="A0A1C7LNZ2"/>
<dbReference type="EMBL" id="LUGG01000032">
    <property type="protein sequence ID" value="OBZ66278.1"/>
    <property type="molecule type" value="Genomic_DNA"/>
</dbReference>
<proteinExistence type="predicted"/>